<evidence type="ECO:0000313" key="3">
    <source>
        <dbReference type="Proteomes" id="UP000051139"/>
    </source>
</evidence>
<evidence type="ECO:0000313" key="2">
    <source>
        <dbReference type="EMBL" id="KRN94223.1"/>
    </source>
</evidence>
<evidence type="ECO:0000313" key="1">
    <source>
        <dbReference type="EMBL" id="GEK29251.1"/>
    </source>
</evidence>
<dbReference type="EMBL" id="BJUD01000041">
    <property type="protein sequence ID" value="GEK29251.1"/>
    <property type="molecule type" value="Genomic_DNA"/>
</dbReference>
<dbReference type="AlphaFoldDB" id="A0A0R2KXE8"/>
<gene>
    <name evidence="2" type="ORF">IV55_GL000572</name>
    <name evidence="1" type="ORF">LSI01_15620</name>
</gene>
<organism evidence="2 3">
    <name type="scientific">Furfurilactobacillus siliginis</name>
    <dbReference type="NCBI Taxonomy" id="348151"/>
    <lineage>
        <taxon>Bacteria</taxon>
        <taxon>Bacillati</taxon>
        <taxon>Bacillota</taxon>
        <taxon>Bacilli</taxon>
        <taxon>Lactobacillales</taxon>
        <taxon>Lactobacillaceae</taxon>
        <taxon>Furfurilactobacillus</taxon>
    </lineage>
</organism>
<dbReference type="PATRIC" id="fig|348151.3.peg.587"/>
<dbReference type="Proteomes" id="UP000321429">
    <property type="component" value="Unassembled WGS sequence"/>
</dbReference>
<reference evidence="1 4" key="2">
    <citation type="submission" date="2019-07" db="EMBL/GenBank/DDBJ databases">
        <title>Whole genome shotgun sequence of Lactobacillus siliginis NBRC 101315.</title>
        <authorList>
            <person name="Hosoyama A."/>
            <person name="Uohara A."/>
            <person name="Ohji S."/>
            <person name="Ichikawa N."/>
        </authorList>
    </citation>
    <scope>NUCLEOTIDE SEQUENCE [LARGE SCALE GENOMIC DNA]</scope>
    <source>
        <strain evidence="1 4">NBRC 101315</strain>
    </source>
</reference>
<keyword evidence="3" id="KW-1185">Reference proteome</keyword>
<dbReference type="RefSeq" id="WP_057811385.1">
    <property type="nucleotide sequence ID" value="NZ_BJUD01000041.1"/>
</dbReference>
<evidence type="ECO:0000313" key="4">
    <source>
        <dbReference type="Proteomes" id="UP000321429"/>
    </source>
</evidence>
<accession>A0A0R2KXE8</accession>
<proteinExistence type="predicted"/>
<protein>
    <submittedName>
        <fullName evidence="2">Uncharacterized protein</fullName>
    </submittedName>
</protein>
<sequence length="114" mass="13263">MTDTLMSVSELDETARTTALTGFANFYITLWRNNNLELLSEYDRQEGFIQNINRELAANRFFTPEEELSASVTFNQSDYMHLIDEIDMQFHLTGNPETSWTSWYDNQFASLAKS</sequence>
<dbReference type="Proteomes" id="UP000051139">
    <property type="component" value="Unassembled WGS sequence"/>
</dbReference>
<comment type="caution">
    <text evidence="2">The sequence shown here is derived from an EMBL/GenBank/DDBJ whole genome shotgun (WGS) entry which is preliminary data.</text>
</comment>
<name>A0A0R2KXE8_9LACO</name>
<dbReference type="OrthoDB" id="2301346at2"/>
<dbReference type="STRING" id="348151.IV55_GL000572"/>
<dbReference type="EMBL" id="JQCB01000016">
    <property type="protein sequence ID" value="KRN94223.1"/>
    <property type="molecule type" value="Genomic_DNA"/>
</dbReference>
<reference evidence="2 3" key="1">
    <citation type="journal article" date="2015" name="Genome Announc.">
        <title>Expanding the biotechnology potential of lactobacilli through comparative genomics of 213 strains and associated genera.</title>
        <authorList>
            <person name="Sun Z."/>
            <person name="Harris H.M."/>
            <person name="McCann A."/>
            <person name="Guo C."/>
            <person name="Argimon S."/>
            <person name="Zhang W."/>
            <person name="Yang X."/>
            <person name="Jeffery I.B."/>
            <person name="Cooney J.C."/>
            <person name="Kagawa T.F."/>
            <person name="Liu W."/>
            <person name="Song Y."/>
            <person name="Salvetti E."/>
            <person name="Wrobel A."/>
            <person name="Rasinkangas P."/>
            <person name="Parkhill J."/>
            <person name="Rea M.C."/>
            <person name="O'Sullivan O."/>
            <person name="Ritari J."/>
            <person name="Douillard F.P."/>
            <person name="Paul Ross R."/>
            <person name="Yang R."/>
            <person name="Briner A.E."/>
            <person name="Felis G.E."/>
            <person name="de Vos W.M."/>
            <person name="Barrangou R."/>
            <person name="Klaenhammer T.R."/>
            <person name="Caufield P.W."/>
            <person name="Cui Y."/>
            <person name="Zhang H."/>
            <person name="O'Toole P.W."/>
        </authorList>
    </citation>
    <scope>NUCLEOTIDE SEQUENCE [LARGE SCALE GENOMIC DNA]</scope>
    <source>
        <strain evidence="2 3">DSM 22696</strain>
    </source>
</reference>